<dbReference type="STRING" id="669874.A0A1E4TSE1"/>
<name>A0A1E4TSE1_PACTA</name>
<accession>A0A1E4TSE1</accession>
<keyword evidence="11" id="KW-1185">Reference proteome</keyword>
<keyword evidence="6 9" id="KW-1133">Transmembrane helix</keyword>
<dbReference type="InterPro" id="IPR000109">
    <property type="entry name" value="POT_fam"/>
</dbReference>
<evidence type="ECO:0008006" key="12">
    <source>
        <dbReference type="Google" id="ProtNLM"/>
    </source>
</evidence>
<evidence type="ECO:0000313" key="10">
    <source>
        <dbReference type="EMBL" id="ODV94660.1"/>
    </source>
</evidence>
<reference evidence="11" key="1">
    <citation type="submission" date="2016-05" db="EMBL/GenBank/DDBJ databases">
        <title>Comparative genomics of biotechnologically important yeasts.</title>
        <authorList>
            <consortium name="DOE Joint Genome Institute"/>
            <person name="Riley R."/>
            <person name="Haridas S."/>
            <person name="Wolfe K.H."/>
            <person name="Lopes M.R."/>
            <person name="Hittinger C.T."/>
            <person name="Goker M."/>
            <person name="Salamov A."/>
            <person name="Wisecaver J."/>
            <person name="Long T.M."/>
            <person name="Aerts A.L."/>
            <person name="Barry K."/>
            <person name="Choi C."/>
            <person name="Clum A."/>
            <person name="Coughlan A.Y."/>
            <person name="Deshpande S."/>
            <person name="Douglass A.P."/>
            <person name="Hanson S.J."/>
            <person name="Klenk H.-P."/>
            <person name="Labutti K."/>
            <person name="Lapidus A."/>
            <person name="Lindquist E."/>
            <person name="Lipzen A."/>
            <person name="Meier-Kolthoff J.P."/>
            <person name="Ohm R.A."/>
            <person name="Otillar R.P."/>
            <person name="Pangilinan J."/>
            <person name="Peng Y."/>
            <person name="Rokas A."/>
            <person name="Rosa C.A."/>
            <person name="Scheuner C."/>
            <person name="Sibirny A.A."/>
            <person name="Slot J.C."/>
            <person name="Stielow J.B."/>
            <person name="Sun H."/>
            <person name="Kurtzman C.P."/>
            <person name="Blackwell M."/>
            <person name="Grigoriev I.V."/>
            <person name="Jeffries T.W."/>
        </authorList>
    </citation>
    <scope>NUCLEOTIDE SEQUENCE [LARGE SCALE GENOMIC DNA]</scope>
    <source>
        <strain evidence="11">NRRL Y-2460</strain>
    </source>
</reference>
<feature type="transmembrane region" description="Helical" evidence="9">
    <location>
        <begin position="420"/>
        <end position="441"/>
    </location>
</feature>
<dbReference type="PANTHER" id="PTHR11654">
    <property type="entry name" value="OLIGOPEPTIDE TRANSPORTER-RELATED"/>
    <property type="match status" value="1"/>
</dbReference>
<feature type="transmembrane region" description="Helical" evidence="9">
    <location>
        <begin position="137"/>
        <end position="157"/>
    </location>
</feature>
<evidence type="ECO:0000256" key="2">
    <source>
        <dbReference type="ARBA" id="ARBA00005982"/>
    </source>
</evidence>
<dbReference type="OrthoDB" id="8904098at2759"/>
<comment type="subcellular location">
    <subcellularLocation>
        <location evidence="1 8">Membrane</location>
        <topology evidence="1 8">Multi-pass membrane protein</topology>
    </subcellularLocation>
</comment>
<feature type="transmembrane region" description="Helical" evidence="9">
    <location>
        <begin position="198"/>
        <end position="215"/>
    </location>
</feature>
<dbReference type="AlphaFoldDB" id="A0A1E4TSE1"/>
<protein>
    <recommendedName>
        <fullName evidence="12">Peptide transporter PTR2</fullName>
    </recommendedName>
</protein>
<dbReference type="InterPro" id="IPR036259">
    <property type="entry name" value="MFS_trans_sf"/>
</dbReference>
<dbReference type="Proteomes" id="UP000094236">
    <property type="component" value="Unassembled WGS sequence"/>
</dbReference>
<feature type="transmembrane region" description="Helical" evidence="9">
    <location>
        <begin position="280"/>
        <end position="302"/>
    </location>
</feature>
<dbReference type="InterPro" id="IPR018456">
    <property type="entry name" value="PTR2_symporter_CS"/>
</dbReference>
<feature type="transmembrane region" description="Helical" evidence="9">
    <location>
        <begin position="383"/>
        <end position="400"/>
    </location>
</feature>
<dbReference type="SUPFAM" id="SSF103473">
    <property type="entry name" value="MFS general substrate transporter"/>
    <property type="match status" value="2"/>
</dbReference>
<feature type="transmembrane region" description="Helical" evidence="9">
    <location>
        <begin position="510"/>
        <end position="530"/>
    </location>
</feature>
<organism evidence="10 11">
    <name type="scientific">Pachysolen tannophilus NRRL Y-2460</name>
    <dbReference type="NCBI Taxonomy" id="669874"/>
    <lineage>
        <taxon>Eukaryota</taxon>
        <taxon>Fungi</taxon>
        <taxon>Dikarya</taxon>
        <taxon>Ascomycota</taxon>
        <taxon>Saccharomycotina</taxon>
        <taxon>Pichiomycetes</taxon>
        <taxon>Pachysolenaceae</taxon>
        <taxon>Pachysolen</taxon>
    </lineage>
</organism>
<evidence type="ECO:0000313" key="11">
    <source>
        <dbReference type="Proteomes" id="UP000094236"/>
    </source>
</evidence>
<keyword evidence="7 9" id="KW-0472">Membrane</keyword>
<evidence type="ECO:0000256" key="3">
    <source>
        <dbReference type="ARBA" id="ARBA00022448"/>
    </source>
</evidence>
<evidence type="ECO:0000256" key="7">
    <source>
        <dbReference type="ARBA" id="ARBA00023136"/>
    </source>
</evidence>
<evidence type="ECO:0000256" key="1">
    <source>
        <dbReference type="ARBA" id="ARBA00004141"/>
    </source>
</evidence>
<keyword evidence="5" id="KW-0653">Protein transport</keyword>
<dbReference type="Gene3D" id="1.20.1250.20">
    <property type="entry name" value="MFS general substrate transporter like domains"/>
    <property type="match status" value="1"/>
</dbReference>
<gene>
    <name evidence="10" type="ORF">PACTADRAFT_50520</name>
</gene>
<keyword evidence="4 8" id="KW-0812">Transmembrane</keyword>
<feature type="transmembrane region" description="Helical" evidence="9">
    <location>
        <begin position="542"/>
        <end position="565"/>
    </location>
</feature>
<keyword evidence="5" id="KW-0571">Peptide transport</keyword>
<feature type="transmembrane region" description="Helical" evidence="9">
    <location>
        <begin position="169"/>
        <end position="192"/>
    </location>
</feature>
<evidence type="ECO:0000256" key="4">
    <source>
        <dbReference type="ARBA" id="ARBA00022692"/>
    </source>
</evidence>
<evidence type="ECO:0000256" key="5">
    <source>
        <dbReference type="ARBA" id="ARBA00022856"/>
    </source>
</evidence>
<evidence type="ECO:0000256" key="6">
    <source>
        <dbReference type="ARBA" id="ARBA00022989"/>
    </source>
</evidence>
<dbReference type="Pfam" id="PF00854">
    <property type="entry name" value="PTR2"/>
    <property type="match status" value="1"/>
</dbReference>
<dbReference type="GO" id="GO:0005886">
    <property type="term" value="C:plasma membrane"/>
    <property type="evidence" value="ECO:0007669"/>
    <property type="project" value="UniProtKB-ARBA"/>
</dbReference>
<keyword evidence="3 8" id="KW-0813">Transport</keyword>
<evidence type="ECO:0000256" key="9">
    <source>
        <dbReference type="SAM" id="Phobius"/>
    </source>
</evidence>
<feature type="transmembrane region" description="Helical" evidence="9">
    <location>
        <begin position="453"/>
        <end position="473"/>
    </location>
</feature>
<feature type="transmembrane region" description="Helical" evidence="9">
    <location>
        <begin position="256"/>
        <end position="274"/>
    </location>
</feature>
<dbReference type="FunFam" id="1.20.1250.20:FF:000085">
    <property type="entry name" value="MFS peptide transporter Ptr2"/>
    <property type="match status" value="1"/>
</dbReference>
<comment type="similarity">
    <text evidence="2 8">Belongs to the major facilitator superfamily. Proton-dependent oligopeptide transporter (POT/PTR) (TC 2.A.17) family.</text>
</comment>
<proteinExistence type="inferred from homology"/>
<evidence type="ECO:0000256" key="8">
    <source>
        <dbReference type="RuleBase" id="RU003755"/>
    </source>
</evidence>
<dbReference type="EMBL" id="KV454015">
    <property type="protein sequence ID" value="ODV94660.1"/>
    <property type="molecule type" value="Genomic_DNA"/>
</dbReference>
<dbReference type="GO" id="GO:0071916">
    <property type="term" value="F:dipeptide transmembrane transporter activity"/>
    <property type="evidence" value="ECO:0007669"/>
    <property type="project" value="UniProtKB-ARBA"/>
</dbReference>
<feature type="transmembrane region" description="Helical" evidence="9">
    <location>
        <begin position="571"/>
        <end position="593"/>
    </location>
</feature>
<sequence length="642" mass="70813">MEKLKSIWPLDLKKEAVEDTVRIDDLDVETNSETRSGDVVYLGKKREKYVDEWNPDGLREPTEEEKTTLRRTIGHAPYACYLICLIEFAERGSYYGVTGCLTNFIQRPLPAGGNGAGAPASGTQDNAGALGLGLETASALTLLLTFLAYCVPLYGGFIADTKIGKMKAIWIGVAAGALAHIILIIASIPSVIAQGHAIVPTAISIIVLAFGTGFIKPNLLPLLMDQYPEQTDVVKVLPTGESIIIDRQATLERMTLVFYWAINIGAFLQLATSYCEKRIGFWLAYLVPGILYMLMPFVLIWLNKRMVREQPKGSVLENSWRVFNVTFFRGNAIKRWRNGTLWDYALPSKMLERGETFYKKNLPILWTDQFVLDVKQTLNSCKIFIYFIIFNINDGGIGSIETSQAGAMTTNGVPNDLFNNFNPLTIIVLIPILDYCIYPLFRRYGIVFKPVYRITFGFILAAASQVAGAVIQYRVYQTSPCGYDATGGSSGDGVCDIGDGVSPISAWQDVSLYILSAAGECFANTTAYELAYTRSPKSMKGLVMALFLFTSAISAAISEACTASLVDPYLIWPFAACAIAGFVSAGAFLIQFWNLDKEMEKEKIIREDMLRNEDNVLHAIQTAASNVSLNLEKSVSLRSVSK</sequence>
<dbReference type="PROSITE" id="PS01023">
    <property type="entry name" value="PTR2_2"/>
    <property type="match status" value="1"/>
</dbReference>